<protein>
    <submittedName>
        <fullName evidence="1">Uncharacterized protein</fullName>
    </submittedName>
</protein>
<name>A0ACB8ZTH1_CICIN</name>
<sequence>MVRNRILECIMGLLRLGWLVRFISHYVISGFTTASAILIALSQAKYFLEYSVVRSSEIIPLVKSIISVFMASFCDGVDYSCNYADHEAIGKTRKNLRSAVNHESGAKTGSCHDDDILLQEDPLWTTILTAFSMLIYTEDKHAVVLPSSAHSVCSQYPAFIFILRPPLCYRVLKQDENNTKLVDLEIISTGNIKPAYPTPGHLRTFNLSIIDQLFFDSDTPTILFLPNTDNICLSDVITIRSGRLKESLSELLTLYYPFAGEIMNNFHIECNDRGVYFVEALVNQTLEEFLHQPDDQKVKELIPKHPTTKEPSLGNYAISVQVNIFNCGGIGLCTNLSHKIVDGTTYFTFMKAWAAAARSDSSAIISPCLVASDIFPNNPFIKQWPSKLWTTKLPCTKRFVFDSMGLASLKAESLSNATPASRGLTRTEVTAAVVWKAAAKAASTVRPFSPDSPHALFTFVNLRKRASPPLPNELIGNVISAGTAICFPNKQPDLATLMGEVRESLSKLNSDYVESLKREKGHETFIGFQKMISDLIEKMDEEDCLFATSLLNAGIYQIDFGWGKPIWFYHVNPGCSRIVSLNDVKKGGGVEAIVSLSQEEMEIFERDPEVLSYATVNPSPLKFLN</sequence>
<evidence type="ECO:0000313" key="1">
    <source>
        <dbReference type="EMBL" id="KAI3700631.1"/>
    </source>
</evidence>
<reference evidence="2" key="1">
    <citation type="journal article" date="2022" name="Mol. Ecol. Resour.">
        <title>The genomes of chicory, endive, great burdock and yacon provide insights into Asteraceae palaeo-polyploidization history and plant inulin production.</title>
        <authorList>
            <person name="Fan W."/>
            <person name="Wang S."/>
            <person name="Wang H."/>
            <person name="Wang A."/>
            <person name="Jiang F."/>
            <person name="Liu H."/>
            <person name="Zhao H."/>
            <person name="Xu D."/>
            <person name="Zhang Y."/>
        </authorList>
    </citation>
    <scope>NUCLEOTIDE SEQUENCE [LARGE SCALE GENOMIC DNA]</scope>
    <source>
        <strain evidence="2">cv. Punajuju</strain>
    </source>
</reference>
<accession>A0ACB8ZTH1</accession>
<evidence type="ECO:0000313" key="2">
    <source>
        <dbReference type="Proteomes" id="UP001055811"/>
    </source>
</evidence>
<dbReference type="Proteomes" id="UP001055811">
    <property type="component" value="Linkage Group LG08"/>
</dbReference>
<comment type="caution">
    <text evidence="1">The sequence shown here is derived from an EMBL/GenBank/DDBJ whole genome shotgun (WGS) entry which is preliminary data.</text>
</comment>
<reference evidence="1 2" key="2">
    <citation type="journal article" date="2022" name="Mol. Ecol. Resour.">
        <title>The genomes of chicory, endive, great burdock and yacon provide insights into Asteraceae paleo-polyploidization history and plant inulin production.</title>
        <authorList>
            <person name="Fan W."/>
            <person name="Wang S."/>
            <person name="Wang H."/>
            <person name="Wang A."/>
            <person name="Jiang F."/>
            <person name="Liu H."/>
            <person name="Zhao H."/>
            <person name="Xu D."/>
            <person name="Zhang Y."/>
        </authorList>
    </citation>
    <scope>NUCLEOTIDE SEQUENCE [LARGE SCALE GENOMIC DNA]</scope>
    <source>
        <strain evidence="2">cv. Punajuju</strain>
        <tissue evidence="1">Leaves</tissue>
    </source>
</reference>
<dbReference type="EMBL" id="CM042016">
    <property type="protein sequence ID" value="KAI3700631.1"/>
    <property type="molecule type" value="Genomic_DNA"/>
</dbReference>
<gene>
    <name evidence="1" type="ORF">L2E82_45267</name>
</gene>
<organism evidence="1 2">
    <name type="scientific">Cichorium intybus</name>
    <name type="common">Chicory</name>
    <dbReference type="NCBI Taxonomy" id="13427"/>
    <lineage>
        <taxon>Eukaryota</taxon>
        <taxon>Viridiplantae</taxon>
        <taxon>Streptophyta</taxon>
        <taxon>Embryophyta</taxon>
        <taxon>Tracheophyta</taxon>
        <taxon>Spermatophyta</taxon>
        <taxon>Magnoliopsida</taxon>
        <taxon>eudicotyledons</taxon>
        <taxon>Gunneridae</taxon>
        <taxon>Pentapetalae</taxon>
        <taxon>asterids</taxon>
        <taxon>campanulids</taxon>
        <taxon>Asterales</taxon>
        <taxon>Asteraceae</taxon>
        <taxon>Cichorioideae</taxon>
        <taxon>Cichorieae</taxon>
        <taxon>Cichoriinae</taxon>
        <taxon>Cichorium</taxon>
    </lineage>
</organism>
<keyword evidence="2" id="KW-1185">Reference proteome</keyword>
<proteinExistence type="predicted"/>